<dbReference type="Pfam" id="PF07859">
    <property type="entry name" value="Abhydrolase_3"/>
    <property type="match status" value="1"/>
</dbReference>
<dbReference type="GO" id="GO:0016787">
    <property type="term" value="F:hydrolase activity"/>
    <property type="evidence" value="ECO:0007669"/>
    <property type="project" value="UniProtKB-KW"/>
</dbReference>
<keyword evidence="1" id="KW-0378">Hydrolase</keyword>
<evidence type="ECO:0000313" key="4">
    <source>
        <dbReference type="Proteomes" id="UP000321224"/>
    </source>
</evidence>
<dbReference type="InterPro" id="IPR013094">
    <property type="entry name" value="AB_hydrolase_3"/>
</dbReference>
<protein>
    <submittedName>
        <fullName evidence="3">Esterase</fullName>
    </submittedName>
</protein>
<name>A0A511HEN0_9BACT</name>
<gene>
    <name evidence="3" type="ORF">MVI01_37840</name>
</gene>
<evidence type="ECO:0000259" key="2">
    <source>
        <dbReference type="Pfam" id="PF07859"/>
    </source>
</evidence>
<dbReference type="Gene3D" id="3.40.50.1820">
    <property type="entry name" value="alpha/beta hydrolase"/>
    <property type="match status" value="1"/>
</dbReference>
<reference evidence="3 4" key="1">
    <citation type="submission" date="2019-07" db="EMBL/GenBank/DDBJ databases">
        <title>Whole genome shotgun sequence of Myxococcus virescens NBRC 100334.</title>
        <authorList>
            <person name="Hosoyama A."/>
            <person name="Uohara A."/>
            <person name="Ohji S."/>
            <person name="Ichikawa N."/>
        </authorList>
    </citation>
    <scope>NUCLEOTIDE SEQUENCE [LARGE SCALE GENOMIC DNA]</scope>
    <source>
        <strain evidence="3 4">NBRC 100334</strain>
    </source>
</reference>
<dbReference type="PANTHER" id="PTHR48081:SF8">
    <property type="entry name" value="ALPHA_BETA HYDROLASE FOLD-3 DOMAIN-CONTAINING PROTEIN-RELATED"/>
    <property type="match status" value="1"/>
</dbReference>
<dbReference type="EMBL" id="BJVY01000021">
    <property type="protein sequence ID" value="GEL72000.1"/>
    <property type="molecule type" value="Genomic_DNA"/>
</dbReference>
<dbReference type="AlphaFoldDB" id="A0A511HEN0"/>
<proteinExistence type="predicted"/>
<evidence type="ECO:0000256" key="1">
    <source>
        <dbReference type="ARBA" id="ARBA00022801"/>
    </source>
</evidence>
<dbReference type="InterPro" id="IPR029058">
    <property type="entry name" value="AB_hydrolase_fold"/>
</dbReference>
<accession>A0A511HEN0</accession>
<dbReference type="Proteomes" id="UP000321224">
    <property type="component" value="Unassembled WGS sequence"/>
</dbReference>
<feature type="domain" description="Alpha/beta hydrolase fold-3" evidence="2">
    <location>
        <begin position="109"/>
        <end position="316"/>
    </location>
</feature>
<organism evidence="3 4">
    <name type="scientific">Myxococcus virescens</name>
    <dbReference type="NCBI Taxonomy" id="83456"/>
    <lineage>
        <taxon>Bacteria</taxon>
        <taxon>Pseudomonadati</taxon>
        <taxon>Myxococcota</taxon>
        <taxon>Myxococcia</taxon>
        <taxon>Myxococcales</taxon>
        <taxon>Cystobacterineae</taxon>
        <taxon>Myxococcaceae</taxon>
        <taxon>Myxococcus</taxon>
    </lineage>
</organism>
<dbReference type="SUPFAM" id="SSF53474">
    <property type="entry name" value="alpha/beta-Hydrolases"/>
    <property type="match status" value="1"/>
</dbReference>
<comment type="caution">
    <text evidence="3">The sequence shown here is derived from an EMBL/GenBank/DDBJ whole genome shotgun (WGS) entry which is preliminary data.</text>
</comment>
<sequence>MPIRQLPDSRFAGVTPIRYGTRMTHPTSSTDFDPQLAPLLPPLKGYVPLQMSLEQLEHFRRLSHVTWETLMGDAQVSCVDYSIPGYQGAEIVVSVIARQGHSVPGPAVYHIHGGGMVMGTRFAGAKPLVEWALRHDAVCVTVEYRLAPEHPAPTLVEDCYAGLAWMAAHADMLRFDPNQLVIFGGSGGGGLAAGTTLLARDRQGPRLLGQLLQCPMLDDRNETESAHRYDGVGVWDRTSNLTAWRAVLGDRCGGPEVSPYSAPARASDLSGLPPTFIDVGGAETFRDEAVAYARGILAAGGECELHVWGGAFHGFYDIAPQSDLARACIAARDAWIARMFARGAMSPCSP</sequence>
<evidence type="ECO:0000313" key="3">
    <source>
        <dbReference type="EMBL" id="GEL72000.1"/>
    </source>
</evidence>
<dbReference type="PANTHER" id="PTHR48081">
    <property type="entry name" value="AB HYDROLASE SUPERFAMILY PROTEIN C4A8.06C"/>
    <property type="match status" value="1"/>
</dbReference>
<dbReference type="InterPro" id="IPR050300">
    <property type="entry name" value="GDXG_lipolytic_enzyme"/>
</dbReference>